<proteinExistence type="inferred from homology"/>
<evidence type="ECO:0000256" key="4">
    <source>
        <dbReference type="SAM" id="MobiDB-lite"/>
    </source>
</evidence>
<dbReference type="InterPro" id="IPR010998">
    <property type="entry name" value="Integrase_recombinase_N"/>
</dbReference>
<sequence length="396" mass="42611">MAGRQKKRRETFGQLDKLPSGRYRARYTGPDGERHAAPATFDNLTDARAWLAARQTEIATGKWQPPSVIAAALAERSQTLATYAETWLASRTNSKGDHLRPRTVEEYRRLLRSPDPAKPEDKGGPLAELLPLVVGSITPARVREWRSAQLATGRKTQTSRAYGLLSAIMATAAHDGIADANPCAIKGGQSTHTGRKVVPPTDDELDAILAAITPRYRALVVVAAVGGLRFGEAIALRARDVTVERDDAGTVAAVRLNVERGVVRTAEGMVAGSTKSEAGVRRVGIFGPDAEVVAKHVRGLIGDALLFPAKDGVSYLAQSAFWKHWNPARTAAGRADMPFHALRHYAGTSYAQAGATPRETMARLGHSSLGAAMRYQHSGNRDDELAARMARRSTSA</sequence>
<dbReference type="GO" id="GO:0003677">
    <property type="term" value="F:DNA binding"/>
    <property type="evidence" value="ECO:0007669"/>
    <property type="project" value="UniProtKB-KW"/>
</dbReference>
<dbReference type="Gene3D" id="1.10.150.130">
    <property type="match status" value="1"/>
</dbReference>
<evidence type="ECO:0000256" key="1">
    <source>
        <dbReference type="ARBA" id="ARBA00008857"/>
    </source>
</evidence>
<dbReference type="AlphaFoldDB" id="A0A0B4CSI0"/>
<dbReference type="InterPro" id="IPR013762">
    <property type="entry name" value="Integrase-like_cat_sf"/>
</dbReference>
<feature type="domain" description="Tyr recombinase" evidence="5">
    <location>
        <begin position="195"/>
        <end position="390"/>
    </location>
</feature>
<accession>A0A0B4CSI0</accession>
<dbReference type="Pfam" id="PF26003">
    <property type="entry name" value="Integrase_N_phage"/>
    <property type="match status" value="1"/>
</dbReference>
<feature type="region of interest" description="Disordered" evidence="4">
    <location>
        <begin position="1"/>
        <end position="36"/>
    </location>
</feature>
<dbReference type="PROSITE" id="PS51898">
    <property type="entry name" value="TYR_RECOMBINASE"/>
    <property type="match status" value="1"/>
</dbReference>
<evidence type="ECO:0000259" key="5">
    <source>
        <dbReference type="PROSITE" id="PS51898"/>
    </source>
</evidence>
<dbReference type="Gene3D" id="1.10.443.10">
    <property type="entry name" value="Intergrase catalytic core"/>
    <property type="match status" value="1"/>
</dbReference>
<keyword evidence="3" id="KW-0233">DNA recombination</keyword>
<dbReference type="PANTHER" id="PTHR30349:SF64">
    <property type="entry name" value="PROPHAGE INTEGRASE INTD-RELATED"/>
    <property type="match status" value="1"/>
</dbReference>
<dbReference type="Pfam" id="PF00589">
    <property type="entry name" value="Phage_integrase"/>
    <property type="match status" value="1"/>
</dbReference>
<dbReference type="Proteomes" id="UP000031202">
    <property type="component" value="Unassembled WGS sequence"/>
</dbReference>
<reference evidence="6 7" key="1">
    <citation type="submission" date="2014-12" db="EMBL/GenBank/DDBJ databases">
        <title>Genome sequencing of Microbacterium hominis TPW29.</title>
        <authorList>
            <person name="Tan P.W."/>
            <person name="Chan K.-G."/>
        </authorList>
    </citation>
    <scope>NUCLEOTIDE SEQUENCE [LARGE SCALE GENOMIC DNA]</scope>
    <source>
        <strain evidence="6 7">TPW29</strain>
    </source>
</reference>
<protein>
    <recommendedName>
        <fullName evidence="5">Tyr recombinase domain-containing protein</fullName>
    </recommendedName>
</protein>
<dbReference type="SUPFAM" id="SSF56349">
    <property type="entry name" value="DNA breaking-rejoining enzymes"/>
    <property type="match status" value="1"/>
</dbReference>
<dbReference type="PANTHER" id="PTHR30349">
    <property type="entry name" value="PHAGE INTEGRASE-RELATED"/>
    <property type="match status" value="1"/>
</dbReference>
<dbReference type="EMBL" id="JWSZ01000012">
    <property type="protein sequence ID" value="KIC57311.1"/>
    <property type="molecule type" value="Genomic_DNA"/>
</dbReference>
<gene>
    <name evidence="6" type="ORF">RM52_09790</name>
</gene>
<organism evidence="6 7">
    <name type="scientific">Microbacterium hominis</name>
    <dbReference type="NCBI Taxonomy" id="162426"/>
    <lineage>
        <taxon>Bacteria</taxon>
        <taxon>Bacillati</taxon>
        <taxon>Actinomycetota</taxon>
        <taxon>Actinomycetes</taxon>
        <taxon>Micrococcales</taxon>
        <taxon>Microbacteriaceae</taxon>
        <taxon>Microbacterium</taxon>
    </lineage>
</organism>
<dbReference type="GO" id="GO:0006310">
    <property type="term" value="P:DNA recombination"/>
    <property type="evidence" value="ECO:0007669"/>
    <property type="project" value="UniProtKB-KW"/>
</dbReference>
<comment type="caution">
    <text evidence="6">The sequence shown here is derived from an EMBL/GenBank/DDBJ whole genome shotgun (WGS) entry which is preliminary data.</text>
</comment>
<comment type="similarity">
    <text evidence="1">Belongs to the 'phage' integrase family.</text>
</comment>
<dbReference type="InterPro" id="IPR050090">
    <property type="entry name" value="Tyrosine_recombinase_XerCD"/>
</dbReference>
<keyword evidence="2" id="KW-0238">DNA-binding</keyword>
<evidence type="ECO:0000313" key="7">
    <source>
        <dbReference type="Proteomes" id="UP000031202"/>
    </source>
</evidence>
<evidence type="ECO:0000313" key="6">
    <source>
        <dbReference type="EMBL" id="KIC57311.1"/>
    </source>
</evidence>
<dbReference type="InterPro" id="IPR011010">
    <property type="entry name" value="DNA_brk_join_enz"/>
</dbReference>
<dbReference type="InterPro" id="IPR058717">
    <property type="entry name" value="Phage_L5_Integrase_N"/>
</dbReference>
<dbReference type="RefSeq" id="WP_039415971.1">
    <property type="nucleotide sequence ID" value="NZ_JWSZ01000012.1"/>
</dbReference>
<dbReference type="InterPro" id="IPR002104">
    <property type="entry name" value="Integrase_catalytic"/>
</dbReference>
<dbReference type="GO" id="GO:0015074">
    <property type="term" value="P:DNA integration"/>
    <property type="evidence" value="ECO:0007669"/>
    <property type="project" value="InterPro"/>
</dbReference>
<evidence type="ECO:0000256" key="2">
    <source>
        <dbReference type="ARBA" id="ARBA00023125"/>
    </source>
</evidence>
<name>A0A0B4CSI0_9MICO</name>
<evidence type="ECO:0000256" key="3">
    <source>
        <dbReference type="ARBA" id="ARBA00023172"/>
    </source>
</evidence>